<dbReference type="PROSITE" id="PS00584">
    <property type="entry name" value="PFKB_KINASES_2"/>
    <property type="match status" value="1"/>
</dbReference>
<gene>
    <name evidence="12" type="primary">rbsK</name>
    <name evidence="14" type="ORF">FHX53_001390</name>
</gene>
<evidence type="ECO:0000256" key="12">
    <source>
        <dbReference type="HAMAP-Rule" id="MF_01987"/>
    </source>
</evidence>
<keyword evidence="10 12" id="KW-0630">Potassium</keyword>
<comment type="caution">
    <text evidence="14">The sequence shown here is derived from an EMBL/GenBank/DDBJ whole genome shotgun (WGS) entry which is preliminary data.</text>
</comment>
<comment type="catalytic activity">
    <reaction evidence="12">
        <text>D-ribose + ATP = D-ribose 5-phosphate + ADP + H(+)</text>
        <dbReference type="Rhea" id="RHEA:13697"/>
        <dbReference type="ChEBI" id="CHEBI:15378"/>
        <dbReference type="ChEBI" id="CHEBI:30616"/>
        <dbReference type="ChEBI" id="CHEBI:47013"/>
        <dbReference type="ChEBI" id="CHEBI:78346"/>
        <dbReference type="ChEBI" id="CHEBI:456216"/>
        <dbReference type="EC" id="2.7.1.15"/>
    </reaction>
</comment>
<keyword evidence="6 12" id="KW-0547">Nucleotide-binding</keyword>
<keyword evidence="12" id="KW-0963">Cytoplasm</keyword>
<comment type="similarity">
    <text evidence="1">Belongs to the carbohydrate kinase pfkB family.</text>
</comment>
<dbReference type="PRINTS" id="PR00990">
    <property type="entry name" value="RIBOKINASE"/>
</dbReference>
<evidence type="ECO:0000313" key="15">
    <source>
        <dbReference type="Proteomes" id="UP000585905"/>
    </source>
</evidence>
<evidence type="ECO:0000256" key="11">
    <source>
        <dbReference type="ARBA" id="ARBA00023277"/>
    </source>
</evidence>
<comment type="pathway">
    <text evidence="12">Carbohydrate metabolism; D-ribose degradation; D-ribose 5-phosphate from beta-D-ribopyranose: step 2/2.</text>
</comment>
<dbReference type="UniPathway" id="UPA00916">
    <property type="reaction ID" value="UER00889"/>
</dbReference>
<dbReference type="InterPro" id="IPR002139">
    <property type="entry name" value="Ribo/fructo_kinase"/>
</dbReference>
<dbReference type="Proteomes" id="UP000585905">
    <property type="component" value="Unassembled WGS sequence"/>
</dbReference>
<evidence type="ECO:0000256" key="8">
    <source>
        <dbReference type="ARBA" id="ARBA00022840"/>
    </source>
</evidence>
<dbReference type="PANTHER" id="PTHR10584:SF166">
    <property type="entry name" value="RIBOKINASE"/>
    <property type="match status" value="1"/>
</dbReference>
<evidence type="ECO:0000259" key="13">
    <source>
        <dbReference type="Pfam" id="PF00294"/>
    </source>
</evidence>
<dbReference type="InterPro" id="IPR011877">
    <property type="entry name" value="Ribokinase"/>
</dbReference>
<feature type="binding site" evidence="12">
    <location>
        <position position="293"/>
    </location>
    <ligand>
        <name>K(+)</name>
        <dbReference type="ChEBI" id="CHEBI:29103"/>
    </ligand>
</feature>
<feature type="binding site" evidence="12">
    <location>
        <begin position="259"/>
        <end position="260"/>
    </location>
    <ligand>
        <name>ATP</name>
        <dbReference type="ChEBI" id="CHEBI:30616"/>
    </ligand>
</feature>
<feature type="binding site" evidence="12">
    <location>
        <begin position="40"/>
        <end position="44"/>
    </location>
    <ligand>
        <name>substrate</name>
    </ligand>
</feature>
<name>A0A839EDU9_9MICO</name>
<keyword evidence="11 12" id="KW-0119">Carbohydrate metabolism</keyword>
<dbReference type="InterPro" id="IPR002173">
    <property type="entry name" value="Carboh/pur_kinase_PfkB_CS"/>
</dbReference>
<feature type="binding site" evidence="12">
    <location>
        <position position="290"/>
    </location>
    <ligand>
        <name>K(+)</name>
        <dbReference type="ChEBI" id="CHEBI:29103"/>
    </ligand>
</feature>
<dbReference type="RefSeq" id="WP_182490631.1">
    <property type="nucleotide sequence ID" value="NZ_BAAAOV010000001.1"/>
</dbReference>
<keyword evidence="5 12" id="KW-0479">Metal-binding</keyword>
<comment type="activity regulation">
    <text evidence="12">Activated by a monovalent cation that binds near, but not in, the active site. The most likely occupant of the site in vivo is potassium. Ion binding induces a conformational change that may alter substrate affinity.</text>
</comment>
<feature type="binding site" evidence="12">
    <location>
        <position position="184"/>
    </location>
    <ligand>
        <name>ATP</name>
        <dbReference type="ChEBI" id="CHEBI:30616"/>
    </ligand>
</feature>
<dbReference type="CDD" id="cd01174">
    <property type="entry name" value="ribokinase"/>
    <property type="match status" value="1"/>
</dbReference>
<comment type="similarity">
    <text evidence="12">Belongs to the carbohydrate kinase PfkB family. Ribokinase subfamily.</text>
</comment>
<feature type="binding site" evidence="12">
    <location>
        <begin position="12"/>
        <end position="14"/>
    </location>
    <ligand>
        <name>substrate</name>
    </ligand>
</feature>
<feature type="binding site" evidence="12">
    <location>
        <position position="295"/>
    </location>
    <ligand>
        <name>K(+)</name>
        <dbReference type="ChEBI" id="CHEBI:29103"/>
    </ligand>
</feature>
<keyword evidence="7 12" id="KW-0418">Kinase</keyword>
<proteinExistence type="inferred from homology"/>
<dbReference type="GO" id="GO:0005524">
    <property type="term" value="F:ATP binding"/>
    <property type="evidence" value="ECO:0007669"/>
    <property type="project" value="UniProtKB-UniRule"/>
</dbReference>
<feature type="domain" description="Carbohydrate kinase PfkB" evidence="13">
    <location>
        <begin position="5"/>
        <end position="298"/>
    </location>
</feature>
<dbReference type="PANTHER" id="PTHR10584">
    <property type="entry name" value="SUGAR KINASE"/>
    <property type="match status" value="1"/>
</dbReference>
<comment type="cofactor">
    <cofactor evidence="12">
        <name>Mg(2+)</name>
        <dbReference type="ChEBI" id="CHEBI:18420"/>
    </cofactor>
    <text evidence="12">Requires a divalent cation, most likely magnesium in vivo, as an electrophilic catalyst to aid phosphoryl group transfer. It is the chelate of the metal and the nucleotide that is the actual substrate.</text>
</comment>
<accession>A0A839EDU9</accession>
<evidence type="ECO:0000256" key="2">
    <source>
        <dbReference type="ARBA" id="ARBA00012035"/>
    </source>
</evidence>
<dbReference type="SUPFAM" id="SSF53613">
    <property type="entry name" value="Ribokinase-like"/>
    <property type="match status" value="1"/>
</dbReference>
<dbReference type="GO" id="GO:0005829">
    <property type="term" value="C:cytosol"/>
    <property type="evidence" value="ECO:0007669"/>
    <property type="project" value="TreeGrafter"/>
</dbReference>
<feature type="active site" description="Proton acceptor" evidence="12">
    <location>
        <position position="260"/>
    </location>
</feature>
<dbReference type="AlphaFoldDB" id="A0A839EDU9"/>
<evidence type="ECO:0000256" key="6">
    <source>
        <dbReference type="ARBA" id="ARBA00022741"/>
    </source>
</evidence>
<dbReference type="Gene3D" id="3.40.1190.20">
    <property type="match status" value="1"/>
</dbReference>
<keyword evidence="15" id="KW-1185">Reference proteome</keyword>
<comment type="subunit">
    <text evidence="12">Homodimer.</text>
</comment>
<reference evidence="14 15" key="1">
    <citation type="submission" date="2020-07" db="EMBL/GenBank/DDBJ databases">
        <title>Sequencing the genomes of 1000 actinobacteria strains.</title>
        <authorList>
            <person name="Klenk H.-P."/>
        </authorList>
    </citation>
    <scope>NUCLEOTIDE SEQUENCE [LARGE SCALE GENOMIC DNA]</scope>
    <source>
        <strain evidence="14 15">DSM 19663</strain>
    </source>
</reference>
<evidence type="ECO:0000256" key="10">
    <source>
        <dbReference type="ARBA" id="ARBA00022958"/>
    </source>
</evidence>
<dbReference type="InterPro" id="IPR011611">
    <property type="entry name" value="PfkB_dom"/>
</dbReference>
<keyword evidence="4 12" id="KW-0808">Transferase</keyword>
<feature type="binding site" evidence="12">
    <location>
        <begin position="219"/>
        <end position="224"/>
    </location>
    <ligand>
        <name>ATP</name>
        <dbReference type="ChEBI" id="CHEBI:30616"/>
    </ligand>
</feature>
<sequence>MSAPLAVLGSANIDYTVAVDRHPRPGETVLGGDVVTATGGKGANQALAAARHGARPVFLGAVGDDAGGRQLLDALTVGGVDVSAVDVVADAPTGVALITLARDGENSIVVAPGANARVEAARVVERLGALAGAVLLAQLEVPLDVVAAAAAAVEKADGRVVLNLSPSSRVPDALLAVCDPLVVNESEASDLAGAPVDGPRSAAAAAVALLERCRSIVITLGSEGAVFACRVLSPTGEPAATTGHRPSQVVPVVDTTGAGDAFVGALAAELARGAELAEAVESGVAAGAEAVQWLGAQPPRA</sequence>
<evidence type="ECO:0000256" key="4">
    <source>
        <dbReference type="ARBA" id="ARBA00022679"/>
    </source>
</evidence>
<keyword evidence="9 12" id="KW-0460">Magnesium</keyword>
<feature type="binding site" evidence="12">
    <location>
        <position position="140"/>
    </location>
    <ligand>
        <name>substrate</name>
    </ligand>
</feature>
<feature type="binding site" evidence="12">
    <location>
        <position position="254"/>
    </location>
    <ligand>
        <name>K(+)</name>
        <dbReference type="ChEBI" id="CHEBI:29103"/>
    </ligand>
</feature>
<comment type="subcellular location">
    <subcellularLocation>
        <location evidence="12">Cytoplasm</location>
    </subcellularLocation>
</comment>
<dbReference type="InterPro" id="IPR029056">
    <property type="entry name" value="Ribokinase-like"/>
</dbReference>
<evidence type="ECO:0000313" key="14">
    <source>
        <dbReference type="EMBL" id="MBA8847798.1"/>
    </source>
</evidence>
<evidence type="ECO:0000256" key="5">
    <source>
        <dbReference type="ARBA" id="ARBA00022723"/>
    </source>
</evidence>
<feature type="binding site" evidence="12">
    <location>
        <position position="260"/>
    </location>
    <ligand>
        <name>substrate</name>
    </ligand>
</feature>
<dbReference type="GO" id="GO:0046872">
    <property type="term" value="F:metal ion binding"/>
    <property type="evidence" value="ECO:0007669"/>
    <property type="project" value="UniProtKB-KW"/>
</dbReference>
<dbReference type="EC" id="2.7.1.15" evidence="2 12"/>
<evidence type="ECO:0000256" key="9">
    <source>
        <dbReference type="ARBA" id="ARBA00022842"/>
    </source>
</evidence>
<dbReference type="GO" id="GO:0004747">
    <property type="term" value="F:ribokinase activity"/>
    <property type="evidence" value="ECO:0007669"/>
    <property type="project" value="UniProtKB-UniRule"/>
</dbReference>
<keyword evidence="8 12" id="KW-0067">ATP-binding</keyword>
<evidence type="ECO:0000256" key="3">
    <source>
        <dbReference type="ARBA" id="ARBA00016943"/>
    </source>
</evidence>
<evidence type="ECO:0000256" key="7">
    <source>
        <dbReference type="ARBA" id="ARBA00022777"/>
    </source>
</evidence>
<dbReference type="HAMAP" id="MF_01987">
    <property type="entry name" value="Ribokinase"/>
    <property type="match status" value="1"/>
</dbReference>
<feature type="binding site" evidence="12">
    <location>
        <position position="256"/>
    </location>
    <ligand>
        <name>K(+)</name>
        <dbReference type="ChEBI" id="CHEBI:29103"/>
    </ligand>
</feature>
<protein>
    <recommendedName>
        <fullName evidence="3 12">Ribokinase</fullName>
        <shortName evidence="12">RK</shortName>
        <ecNumber evidence="2 12">2.7.1.15</ecNumber>
    </recommendedName>
</protein>
<organism evidence="14 15">
    <name type="scientific">Microcella alkalica</name>
    <dbReference type="NCBI Taxonomy" id="355930"/>
    <lineage>
        <taxon>Bacteria</taxon>
        <taxon>Bacillati</taxon>
        <taxon>Actinomycetota</taxon>
        <taxon>Actinomycetes</taxon>
        <taxon>Micrococcales</taxon>
        <taxon>Microbacteriaceae</taxon>
        <taxon>Microcella</taxon>
    </lineage>
</organism>
<dbReference type="Pfam" id="PF00294">
    <property type="entry name" value="PfkB"/>
    <property type="match status" value="1"/>
</dbReference>
<comment type="function">
    <text evidence="12">Catalyzes the phosphorylation of ribose at O-5 in a reaction requiring ATP and magnesium. The resulting D-ribose-5-phosphate can then be used either for sythesis of nucleotides, histidine, and tryptophan, or as a component of the pentose phosphate pathway.</text>
</comment>
<comment type="caution">
    <text evidence="12">Lacks conserved residue(s) required for the propagation of feature annotation.</text>
</comment>
<evidence type="ECO:0000256" key="1">
    <source>
        <dbReference type="ARBA" id="ARBA00005380"/>
    </source>
</evidence>
<dbReference type="GO" id="GO:0019303">
    <property type="term" value="P:D-ribose catabolic process"/>
    <property type="evidence" value="ECO:0007669"/>
    <property type="project" value="UniProtKB-UniRule"/>
</dbReference>
<dbReference type="EMBL" id="JACGWX010000003">
    <property type="protein sequence ID" value="MBA8847798.1"/>
    <property type="molecule type" value="Genomic_DNA"/>
</dbReference>